<reference evidence="3" key="1">
    <citation type="submission" date="2021-04" db="EMBL/GenBank/DDBJ databases">
        <title>Genome seq and assembly of Bacillus sp.</title>
        <authorList>
            <person name="Chhetri G."/>
        </authorList>
    </citation>
    <scope>NUCLEOTIDE SEQUENCE</scope>
    <source>
        <strain evidence="3">RG28</strain>
    </source>
</reference>
<dbReference type="RefSeq" id="WP_209404735.1">
    <property type="nucleotide sequence ID" value="NZ_JAGIYQ010000005.1"/>
</dbReference>
<sequence>MKKLIKVVTIGALSVGLLTGITTSKAEASTTNVKIKAGTEFSLSPNGKFLQVQDSTGKTINAKTLDTQTAEYDDATNMLNGNSYETRYIDYDPVYNFTVSSNAQAFTAPSTKKALTGFTSKGKKINIQAIKNTKLSKVNSQWFKGIIIYTDYKKSGKKWVKQTKSSTVYITSNKVKIQTTWIKLTKKVEDYVWFKTWTLSGATLEEYKNVQIGMSYAQVIAIFGIHGTLDSSSSYTDSDNITTTYETYTFDAPWGDNYASLDFENGILTNKYEMGLK</sequence>
<dbReference type="AlphaFoldDB" id="A0A940NJI5"/>
<comment type="caution">
    <text evidence="3">The sequence shown here is derived from an EMBL/GenBank/DDBJ whole genome shotgun (WGS) entry which is preliminary data.</text>
</comment>
<proteinExistence type="predicted"/>
<dbReference type="Proteomes" id="UP000682134">
    <property type="component" value="Unassembled WGS sequence"/>
</dbReference>
<feature type="chain" id="PRO_5038973534" description="Surface layer protein A domain-containing protein" evidence="2">
    <location>
        <begin position="29"/>
        <end position="277"/>
    </location>
</feature>
<name>A0A940NJI5_9BACI</name>
<evidence type="ECO:0000313" key="3">
    <source>
        <dbReference type="EMBL" id="MBP0725307.1"/>
    </source>
</evidence>
<gene>
    <name evidence="3" type="ORF">J5Y03_08900</name>
</gene>
<dbReference type="Gene3D" id="3.30.1450.10">
    <property type="match status" value="1"/>
</dbReference>
<evidence type="ECO:0000256" key="2">
    <source>
        <dbReference type="SAM" id="SignalP"/>
    </source>
</evidence>
<accession>A0A940NJI5</accession>
<organism evidence="3 4">
    <name type="scientific">Gottfriedia endophytica</name>
    <dbReference type="NCBI Taxonomy" id="2820819"/>
    <lineage>
        <taxon>Bacteria</taxon>
        <taxon>Bacillati</taxon>
        <taxon>Bacillota</taxon>
        <taxon>Bacilli</taxon>
        <taxon>Bacillales</taxon>
        <taxon>Bacillaceae</taxon>
        <taxon>Gottfriedia</taxon>
    </lineage>
</organism>
<feature type="signal peptide" evidence="2">
    <location>
        <begin position="1"/>
        <end position="28"/>
    </location>
</feature>
<dbReference type="EMBL" id="JAGIYQ010000005">
    <property type="protein sequence ID" value="MBP0725307.1"/>
    <property type="molecule type" value="Genomic_DNA"/>
</dbReference>
<protein>
    <recommendedName>
        <fullName evidence="5">Surface layer protein A domain-containing protein</fullName>
    </recommendedName>
</protein>
<evidence type="ECO:0008006" key="5">
    <source>
        <dbReference type="Google" id="ProtNLM"/>
    </source>
</evidence>
<keyword evidence="4" id="KW-1185">Reference proteome</keyword>
<evidence type="ECO:0000313" key="4">
    <source>
        <dbReference type="Proteomes" id="UP000682134"/>
    </source>
</evidence>
<dbReference type="InterPro" id="IPR037873">
    <property type="entry name" value="BamE-like"/>
</dbReference>
<keyword evidence="1 2" id="KW-0732">Signal</keyword>
<evidence type="ECO:0000256" key="1">
    <source>
        <dbReference type="ARBA" id="ARBA00022729"/>
    </source>
</evidence>